<dbReference type="RefSeq" id="WP_015896510.1">
    <property type="nucleotide sequence ID" value="NC_012483.1"/>
</dbReference>
<feature type="active site" evidence="1">
    <location>
        <position position="132"/>
    </location>
</feature>
<feature type="binding site" evidence="2">
    <location>
        <begin position="175"/>
        <end position="176"/>
    </location>
    <ligand>
        <name>ATP</name>
        <dbReference type="ChEBI" id="CHEBI:30616"/>
    </ligand>
</feature>
<keyword evidence="2" id="KW-0067">ATP-binding</keyword>
<dbReference type="Gene3D" id="1.10.3290.10">
    <property type="entry name" value="Fido-like domain"/>
    <property type="match status" value="1"/>
</dbReference>
<dbReference type="AlphaFoldDB" id="C1F5W7"/>
<dbReference type="KEGG" id="aca:ACP_1374"/>
<protein>
    <submittedName>
        <fullName evidence="4">Fic family protein</fullName>
    </submittedName>
</protein>
<reference evidence="4 5" key="1">
    <citation type="journal article" date="2009" name="Appl. Environ. Microbiol.">
        <title>Three genomes from the phylum Acidobacteria provide insight into the lifestyles of these microorganisms in soils.</title>
        <authorList>
            <person name="Ward N.L."/>
            <person name="Challacombe J.F."/>
            <person name="Janssen P.H."/>
            <person name="Henrissat B."/>
            <person name="Coutinho P.M."/>
            <person name="Wu M."/>
            <person name="Xie G."/>
            <person name="Haft D.H."/>
            <person name="Sait M."/>
            <person name="Badger J."/>
            <person name="Barabote R.D."/>
            <person name="Bradley B."/>
            <person name="Brettin T.S."/>
            <person name="Brinkac L.M."/>
            <person name="Bruce D."/>
            <person name="Creasy T."/>
            <person name="Daugherty S.C."/>
            <person name="Davidsen T.M."/>
            <person name="DeBoy R.T."/>
            <person name="Detter J.C."/>
            <person name="Dodson R.J."/>
            <person name="Durkin A.S."/>
            <person name="Ganapathy A."/>
            <person name="Gwinn-Giglio M."/>
            <person name="Han C.S."/>
            <person name="Khouri H."/>
            <person name="Kiss H."/>
            <person name="Kothari S.P."/>
            <person name="Madupu R."/>
            <person name="Nelson K.E."/>
            <person name="Nelson W.C."/>
            <person name="Paulsen I."/>
            <person name="Penn K."/>
            <person name="Ren Q."/>
            <person name="Rosovitz M.J."/>
            <person name="Selengut J.D."/>
            <person name="Shrivastava S."/>
            <person name="Sullivan S.A."/>
            <person name="Tapia R."/>
            <person name="Thompson L.S."/>
            <person name="Watkins K.L."/>
            <person name="Yang Q."/>
            <person name="Yu C."/>
            <person name="Zafar N."/>
            <person name="Zhou L."/>
            <person name="Kuske C.R."/>
        </authorList>
    </citation>
    <scope>NUCLEOTIDE SEQUENCE [LARGE SCALE GENOMIC DNA]</scope>
    <source>
        <strain evidence="5">ATCC 51196 / DSM 11244 / BCRC 80197 / JCM 7670 / NBRC 15755 / NCIMB 13165 / 161</strain>
    </source>
</reference>
<proteinExistence type="predicted"/>
<gene>
    <name evidence="4" type="ordered locus">ACP_1374</name>
</gene>
<accession>C1F5W7</accession>
<dbReference type="GO" id="GO:0005524">
    <property type="term" value="F:ATP binding"/>
    <property type="evidence" value="ECO:0007669"/>
    <property type="project" value="UniProtKB-KW"/>
</dbReference>
<dbReference type="Pfam" id="PF02661">
    <property type="entry name" value="Fic"/>
    <property type="match status" value="1"/>
</dbReference>
<evidence type="ECO:0000313" key="5">
    <source>
        <dbReference type="Proteomes" id="UP000002207"/>
    </source>
</evidence>
<dbReference type="EMBL" id="CP001472">
    <property type="protein sequence ID" value="ACO33575.1"/>
    <property type="molecule type" value="Genomic_DNA"/>
</dbReference>
<evidence type="ECO:0000256" key="1">
    <source>
        <dbReference type="PIRSR" id="PIRSR640198-1"/>
    </source>
</evidence>
<dbReference type="PROSITE" id="PS51459">
    <property type="entry name" value="FIDO"/>
    <property type="match status" value="1"/>
</dbReference>
<dbReference type="OrthoDB" id="9813719at2"/>
<feature type="domain" description="Fido" evidence="3">
    <location>
        <begin position="54"/>
        <end position="203"/>
    </location>
</feature>
<organism evidence="4 5">
    <name type="scientific">Acidobacterium capsulatum (strain ATCC 51196 / DSM 11244 / BCRC 80197 / JCM 7670 / NBRC 15755 / NCIMB 13165 / 161)</name>
    <dbReference type="NCBI Taxonomy" id="240015"/>
    <lineage>
        <taxon>Bacteria</taxon>
        <taxon>Pseudomonadati</taxon>
        <taxon>Acidobacteriota</taxon>
        <taxon>Terriglobia</taxon>
        <taxon>Terriglobales</taxon>
        <taxon>Acidobacteriaceae</taxon>
        <taxon>Acidobacterium</taxon>
    </lineage>
</organism>
<dbReference type="InterPro" id="IPR040198">
    <property type="entry name" value="Fido_containing"/>
</dbReference>
<evidence type="ECO:0000259" key="3">
    <source>
        <dbReference type="PROSITE" id="PS51459"/>
    </source>
</evidence>
<dbReference type="PANTHER" id="PTHR13504:SF38">
    <property type="entry name" value="FIDO DOMAIN-CONTAINING PROTEIN"/>
    <property type="match status" value="1"/>
</dbReference>
<evidence type="ECO:0000256" key="2">
    <source>
        <dbReference type="PIRSR" id="PIRSR640198-2"/>
    </source>
</evidence>
<keyword evidence="2" id="KW-0547">Nucleotide-binding</keyword>
<dbReference type="STRING" id="240015.ACP_1374"/>
<dbReference type="PANTHER" id="PTHR13504">
    <property type="entry name" value="FIDO DOMAIN-CONTAINING PROTEIN DDB_G0283145"/>
    <property type="match status" value="1"/>
</dbReference>
<dbReference type="InterPro" id="IPR036597">
    <property type="entry name" value="Fido-like_dom_sf"/>
</dbReference>
<dbReference type="InParanoid" id="C1F5W7"/>
<dbReference type="Proteomes" id="UP000002207">
    <property type="component" value="Chromosome"/>
</dbReference>
<dbReference type="HOGENOM" id="CLU_1192709_0_0_0"/>
<dbReference type="SUPFAM" id="SSF140931">
    <property type="entry name" value="Fic-like"/>
    <property type="match status" value="1"/>
</dbReference>
<feature type="binding site" evidence="2">
    <location>
        <begin position="136"/>
        <end position="143"/>
    </location>
    <ligand>
        <name>ATP</name>
        <dbReference type="ChEBI" id="CHEBI:30616"/>
    </ligand>
</feature>
<name>C1F5W7_ACIC5</name>
<keyword evidence="5" id="KW-1185">Reference proteome</keyword>
<sequence length="232" mass="26223">MKPPDARHSQAEDARLLTDQNELARQEALNGLRQFDAVVEMVEYHLQPEHRFRFRPSHLLHLHRLALEGISSYAGTWRPASIQIEGSRHQPAGAHRVPELIEELCDYVNDHWQECTPIHLAAYVMWRLNWIHPFTDGNGRTSRAASYLIPCLRAGYLLPGKQTIPDQISQNKKPYYEALEAADAAWSERGTVDLSAMENLLAELLARQLVEVLDHATGGHVTLPSAKENPSS</sequence>
<evidence type="ECO:0000313" key="4">
    <source>
        <dbReference type="EMBL" id="ACO33575.1"/>
    </source>
</evidence>
<dbReference type="InterPro" id="IPR003812">
    <property type="entry name" value="Fido"/>
</dbReference>
<dbReference type="eggNOG" id="COG3177">
    <property type="taxonomic scope" value="Bacteria"/>
</dbReference>